<dbReference type="InterPro" id="IPR000403">
    <property type="entry name" value="PI3/4_kinase_cat_dom"/>
</dbReference>
<feature type="region of interest" description="Disordered" evidence="2">
    <location>
        <begin position="1"/>
        <end position="37"/>
    </location>
</feature>
<dbReference type="GO" id="GO:0006355">
    <property type="term" value="P:regulation of DNA-templated transcription"/>
    <property type="evidence" value="ECO:0007669"/>
    <property type="project" value="TreeGrafter"/>
</dbReference>
<name>A0AAD8PFP6_BABGI</name>
<evidence type="ECO:0000259" key="4">
    <source>
        <dbReference type="PROSITE" id="PS51189"/>
    </source>
</evidence>
<dbReference type="GO" id="GO:0006281">
    <property type="term" value="P:DNA repair"/>
    <property type="evidence" value="ECO:0007669"/>
    <property type="project" value="TreeGrafter"/>
</dbReference>
<dbReference type="InterPro" id="IPR016024">
    <property type="entry name" value="ARM-type_fold"/>
</dbReference>
<feature type="compositionally biased region" description="Basic and acidic residues" evidence="2">
    <location>
        <begin position="1"/>
        <end position="14"/>
    </location>
</feature>
<keyword evidence="1" id="KW-0175">Coiled coil</keyword>
<evidence type="ECO:0000259" key="3">
    <source>
        <dbReference type="PROSITE" id="PS50290"/>
    </source>
</evidence>
<feature type="compositionally biased region" description="Basic and acidic residues" evidence="2">
    <location>
        <begin position="24"/>
        <end position="37"/>
    </location>
</feature>
<dbReference type="GO" id="GO:0035267">
    <property type="term" value="C:NuA4 histone acetyltransferase complex"/>
    <property type="evidence" value="ECO:0007669"/>
    <property type="project" value="TreeGrafter"/>
</dbReference>
<gene>
    <name evidence="5" type="ORF">BgAZ_103570</name>
</gene>
<dbReference type="PROSITE" id="PS50290">
    <property type="entry name" value="PI3_4_KINASE_3"/>
    <property type="match status" value="1"/>
</dbReference>
<dbReference type="PROSITE" id="PS51189">
    <property type="entry name" value="FAT"/>
    <property type="match status" value="1"/>
</dbReference>
<feature type="compositionally biased region" description="Low complexity" evidence="2">
    <location>
        <begin position="3983"/>
        <end position="3994"/>
    </location>
</feature>
<dbReference type="PANTHER" id="PTHR11139">
    <property type="entry name" value="ATAXIA TELANGIECTASIA MUTATED ATM -RELATED"/>
    <property type="match status" value="1"/>
</dbReference>
<dbReference type="InterPro" id="IPR011009">
    <property type="entry name" value="Kinase-like_dom_sf"/>
</dbReference>
<dbReference type="InterPro" id="IPR050517">
    <property type="entry name" value="DDR_Repair_Kinase"/>
</dbReference>
<dbReference type="GO" id="GO:0005634">
    <property type="term" value="C:nucleus"/>
    <property type="evidence" value="ECO:0007669"/>
    <property type="project" value="TreeGrafter"/>
</dbReference>
<feature type="compositionally biased region" description="Acidic residues" evidence="2">
    <location>
        <begin position="2437"/>
        <end position="2448"/>
    </location>
</feature>
<accession>A0AAD8PFP6</accession>
<evidence type="ECO:0000256" key="2">
    <source>
        <dbReference type="SAM" id="MobiDB-lite"/>
    </source>
</evidence>
<evidence type="ECO:0000313" key="5">
    <source>
        <dbReference type="EMBL" id="KAK1444451.1"/>
    </source>
</evidence>
<proteinExistence type="predicted"/>
<dbReference type="Pfam" id="PF02259">
    <property type="entry name" value="FAT"/>
    <property type="match status" value="1"/>
</dbReference>
<protein>
    <submittedName>
        <fullName evidence="5">Ataxia telangiectasia mutated domain containing protein</fullName>
    </submittedName>
</protein>
<dbReference type="PANTHER" id="PTHR11139:SF1">
    <property type="entry name" value="TRANSFORMATION_TRANSCRIPTION DOMAIN-ASSOCIATED PROTEIN"/>
    <property type="match status" value="1"/>
</dbReference>
<dbReference type="Proteomes" id="UP001230268">
    <property type="component" value="Unassembled WGS sequence"/>
</dbReference>
<evidence type="ECO:0000313" key="6">
    <source>
        <dbReference type="Proteomes" id="UP001230268"/>
    </source>
</evidence>
<comment type="caution">
    <text evidence="5">The sequence shown here is derived from an EMBL/GenBank/DDBJ whole genome shotgun (WGS) entry which is preliminary data.</text>
</comment>
<feature type="domain" description="FAT" evidence="4">
    <location>
        <begin position="2832"/>
        <end position="3427"/>
    </location>
</feature>
<dbReference type="GO" id="GO:0000124">
    <property type="term" value="C:SAGA complex"/>
    <property type="evidence" value="ECO:0007669"/>
    <property type="project" value="TreeGrafter"/>
</dbReference>
<evidence type="ECO:0000256" key="1">
    <source>
        <dbReference type="SAM" id="Coils"/>
    </source>
</evidence>
<feature type="coiled-coil region" evidence="1">
    <location>
        <begin position="42"/>
        <end position="69"/>
    </location>
</feature>
<feature type="region of interest" description="Disordered" evidence="2">
    <location>
        <begin position="3970"/>
        <end position="4002"/>
    </location>
</feature>
<reference evidence="5" key="1">
    <citation type="submission" date="2023-08" db="EMBL/GenBank/DDBJ databases">
        <title>Draft sequence of the Babesia gibsoni genome.</title>
        <authorList>
            <person name="Yamagishi J.Y."/>
            <person name="Xuan X.X."/>
        </authorList>
    </citation>
    <scope>NUCLEOTIDE SEQUENCE</scope>
    <source>
        <strain evidence="5">Azabu</strain>
    </source>
</reference>
<feature type="region of interest" description="Disordered" evidence="2">
    <location>
        <begin position="2422"/>
        <end position="2450"/>
    </location>
</feature>
<dbReference type="SUPFAM" id="SSF48371">
    <property type="entry name" value="ARM repeat"/>
    <property type="match status" value="2"/>
</dbReference>
<dbReference type="InterPro" id="IPR003151">
    <property type="entry name" value="PIK-rel_kinase_FAT"/>
</dbReference>
<dbReference type="EMBL" id="JAVEPI010000001">
    <property type="protein sequence ID" value="KAK1444451.1"/>
    <property type="molecule type" value="Genomic_DNA"/>
</dbReference>
<keyword evidence="6" id="KW-1185">Reference proteome</keyword>
<organism evidence="5 6">
    <name type="scientific">Babesia gibsoni</name>
    <dbReference type="NCBI Taxonomy" id="33632"/>
    <lineage>
        <taxon>Eukaryota</taxon>
        <taxon>Sar</taxon>
        <taxon>Alveolata</taxon>
        <taxon>Apicomplexa</taxon>
        <taxon>Aconoidasida</taxon>
        <taxon>Piroplasmida</taxon>
        <taxon>Babesiidae</taxon>
        <taxon>Babesia</taxon>
    </lineage>
</organism>
<feature type="domain" description="PI3K/PI4K catalytic" evidence="3">
    <location>
        <begin position="3627"/>
        <end position="4015"/>
    </location>
</feature>
<dbReference type="SUPFAM" id="SSF56112">
    <property type="entry name" value="Protein kinase-like (PK-like)"/>
    <property type="match status" value="1"/>
</dbReference>
<sequence>MPSKSKEEVPRERAVASQGSGGEDAAKLKGVETTEVESKDINMEVTMDKEDIEESMRDLLEEAAQVTGSLLVERVSNRLHVIKEYVDSKEIHLELLERVMKSLADVVDWETPNDANASEIINIALIVTARHNHKKVTRWAVKILSALLEVPRHISGCSGFNEVFEVFNKVVEEGYRQKEENVRHMCAISEVLGILARHRTHQKPFVNLLPKIKAYFELQDIGMWIGSDESEFPENHQFNHEVIKVACQALRMYSPIFEMDQKDLESISNSIFEAISKLLPDTETYSQRASLISCITMIAESRLNLPLLRHITEGDLLIRLNEGWQHEAMVGICMVSVFIECLNHLSDDDFIAVADNCLRLYDVYSSTDDYQTRERLITLLYVFSNRMKMVYDSLKEKELQFFQKAAECLLFKATHEIQALNVPKRIWADEGFVTFVRTTLPSLINITSNCVITLSICEQGEKVRPPTPTSVHTEVSGIHEDSANGEQSRTVVMMDTEKLPITVTEDDEEAKLPDSKRPLTQIECIEIYKSMCCLYEAASTANSLLSDIRANGLVHDAFLQPSEIKSLIRMSLKMFVGIFRSTALKQWIKLMIPVVFVMSLKDKFLLSVFECLRKGYAEIFAPHMLTFILLLLKNKENTLEYLKNVVSYSEGMLGLFSLSEWEPCARRLEGQTVDSALDLAQAAANCMFAAFAECPETLAACQNEIMYLTTAVSKLPVTSPDRLITVATGMFRGINKVKDYSLTMLILRMPIEVIVRKIIRAGTVLHRDWLELMMVTAARGPFTPEIVTLCAKPALCILRDFKWELVTTALEMLESWSDCLPPDEFYNLLSQVLVYEQSQVTPQFVECLYKYLQNERLPHYKRNAGIIMNIFSKIGLCAKTCFRELDVKPDIPYTIAVTMDRRNELPDTSENSESIEVQRASMKWICPVRSVPYGNGAHYEHCSSRDGNEDINDNMSDITIVGVRAEKKEVPTHTEPEIAIPVGIPVVEGLNCVIRQMVRRDISEVAFEGCAGFVISAVSPLMNFDSSLSEAWLNVACKQPNRGRIANDVVKYHVQEDNQEFLTILMHALVKTCAIGRRRWKDKGIFKDMEMLISALSRYLVIATKAHTTQAISVSVEPVMVLSAVADRLLVTQDEEEYNFDLPLDHVDSMEGEVATDILLEVFNEANKMHCVQLCNSIVTMLCLKCNSHKLSRKMGSCVALGRLCKEYPEILKPAVLDVANAISQLYDGNKRAYRVMKEALEALLKVDEPVVIQWAASLLEHPLWYLRASGQICISAVSDRKAILPSLQNIYGVVRNIQAPDVQVFLATFEGGDLSLIDLAINGMQPYMQSIAENGDIDEMFRAQGELYLDLLGRLLTSEEYAKAAEEMEDTFNHVLVYFIKLIIVGGPEIVEKAKRTLKDSKNVSVSSKTLSMALEEYIFQLQTIFDETLLDRILEVVKAYRSFVDEALTESLFNVAKALVEGTLNSSVNDEYKNAHFIDYMIFLSDMGARRACADVIFGQWFKSIDRIKKGVIIPGSVAYGIWQVLSYNGVICNVFGNNMQMEYIGLLYFGSLKADMDYILWNTVSAFGSGNHTAGLLYVTLVSWLCSDNMKLVSESKHFNKLLDVVIKVATSTTMHVDDLITAPSENVQVVNWKLAYSCATVIFNMAPVGTLLDKIMKHKKQDYSSKFDKVLAKEFMQQYPIRRNEGMLNPIVGGHIFDMRNYQLRHILRMLNEDASKEIAKVKEDIISFCWSSLEEGDAMAKLLSICCMAKIVDMFNSPPVAAAVVFKELLDVLVSEDIYTFLTMHYTVKLDMSSKDKQTSTLYQQLKESTSTLIKNLSCVAVPSEMLKSMKDSIPQSNKRHSIWYALLLAKIKELSDNPRCLVTLLSVCSLHIQDDVSMILPVLLDVIKVIGTDILPIKCNLVQGGVVDALFGTVAVADRHGLDIDAYWLMKSCITAILSAIVSNSLDHNDITPYLPLVVKLFVRAPHFDVFGKVVKKLTTDRVFCYRFNQSHLLHDRTNNGNHEYLLMTKGCRRRSNIQSKEQIFENERKKYQRVGTVILEIISRTLDQISLNADQVGYIIQELGMLWYLKGECCNVLLQSCIFKLCSHMSEEFANTDRSLLASDCSVTLKEFLRNGEGKDKDARVKMEDLKLEFEEVQSPAEDLHKQVDVTEAYLDKFPRWLLGLILGTFKAAKNDPPNVMRLVEEGETLNLVCHYLETATMHYVEAPTASSSDKSTPSSSLSMLSRMSSAVTIDNKQERLYVPEQERGRSFSTAVRSTLTLLAALSGDWDTMVQVLKDITPSFLAAIEYALLNVTDVELFSKGLIRVYTNVYAIPAVSSNSYEFIKEYDNDGSIKLCQMIHLLVWLLPEFEDDVKNRIVEVIRKFTLESRHPYNEVLLKIATDITGSYPYDSVDVDMLDIGKWQTEARLTYKRGERAKRKSNKGSENVPMDEEDMEDVATESDYSGTKVQTLSFISIVGDMRDNIKWVELKTFMKGKSKTFPKQLLESGEPMKGELKSTDVVPPMKKSKLPMEFEDLLKVVKSVMMKQEHRVELRLEVVYALRHLSCHSILGETYYQLMLNCLEQSGKDSLIFKEKLIAYLSCVSRDEYSFIDAYEELGIPSGLFSLVKYLLSSNISFNRDSAFYIPLYLDVLFTSALADCDVSVTEHYPSLPALVPNKTNFSMHQIDLICQEEVAQHFKPSVILLKQFRRMQLGPHSNGQTDAPNGPLAFEIVNVEIENISEALRQMHKYNKIYFQRIVKVSYFKECIRKMWHTDEEFASNIWTSVFPQLYTTFTSFQQKEVGKTLCCYLGREEHLCNKSDMCQTILRGAIKCHPPIHIPPEILKYLAVYFGVWDEVLHHLEKQLLSQPLEITRMATVLSDIYDRLNMSDMAIGAYRTWVITQETRLALCFLQHAKWKQSQREFNSIMESLALTGQTAEAVSSFDESKIWYNGWVNATKQLGEWDLLRDVAFVAGDKPLFLQASTALHDWAEVLPEDGIHDVNMTFALEDADCTINRVYQKLHTALLPFKDPDNNITANLIIKCGRKAESLLSRGRSKVLESWRHLPKGLSDAHVIPMQLHQKLLEIDEGLNYLVDIMRSVDKGDIPEVPPILNKWRKRMPSPRDLPAVWNSMLSWRSFLFSSVRNMLLNSHNVPNDSKLQACLNLQDLQWTLTKFASITRKSHQLPLVASVILNKVHKFHRSILEQSNLVSEDCFVIMIERIKQYLTIPVNVHEALKGAISVDLNTLPSSGCETLKSHTFRLMADAINRKSAFELPKRPSSADNEMASKYLLEALKLEPMMAKNWISWAKYNDKCIDHIGMTQGKTNESNYPADHYEAAITGYLVAVSIRPHSHWLLLGRVVTLLNEVRGVVKSGICSEAFKTYSDMVPISVWLLWLPQLISAVNHKENHEFQHILQLLMFRLPQQVFYPLRCEYFAQNATVDGDNGLESSTVSTMKRLLSTLISSNPSVGTMLESFAATITHMGRPDFVDEIVSAAETIFEECLDLPFNERVPPQMFNGLSLKMSHRSSMTSDGGECDAYISQMMKDLDVSTGSLSCGETMNLLLNWISRLKELSKSSHSSHLQQQMQYVKLHHFCQRLQMLNMELQLPTLQSTSSLLKPKQRYCLGECMGVVSLLPEVKKRKRGIHTVKSISILAQNGQIYVYTVQPLPLTRQKSDQHVSQMLKLLNHYALKFNETRRRDILLPVTLVVSLDPYLCLYQEDSQDETMSTIFSKSISFKNLVKEMPDIKSYIHAHPAMYNETNLLLLVLHKMLMEIGVTQQLLQRWKKFNPDCVEDLTFTRVYQLFKEKQYPWFTTWYKKTHQEVLMDAYSQVCALIPDDLLVKHAMKRFKTYQDFMEMKRRITSHYAIQALLGLMFVTSYATPCKLSMNFTNGIVKHLDFRLNYSRDIFVEYSKLRVFRFTRNLKTMIGPVCRMGVMPAVIYSMCSAIHTYKIDILGTLSAVLADDFATIQITIGTPRDKPEPAIPPQLANQQQGQRSNSGSHPSTPIMMPKREFNPLDEYIGRVLNYCSYLRSPTDQEQCNMPINNIICCIIDASADSGTLGKLKTSYQPWF</sequence>
<dbReference type="InterPro" id="IPR014009">
    <property type="entry name" value="PIK_FAT"/>
</dbReference>